<feature type="compositionally biased region" description="Low complexity" evidence="1">
    <location>
        <begin position="1024"/>
        <end position="1035"/>
    </location>
</feature>
<gene>
    <name evidence="3" type="primary">INPP5E</name>
    <name evidence="3" type="ORF">BGZ80_003196</name>
</gene>
<feature type="compositionally biased region" description="Basic and acidic residues" evidence="1">
    <location>
        <begin position="275"/>
        <end position="288"/>
    </location>
</feature>
<sequence>MEAWVSPVSNWLFGHQKTKPVTAVSDQPAIEHQSRPLSEEEEETKEIVPQQDVIGNGSLLINNTSITDTTTESINPVEPSHQRETTEESLQQTLAQASQASPTQEEGAPKLLEKLRAVTRAIGWLLSNSTEGQQNSDTNTDAKGRDQDTGPSTKGIGNRRKKKGHKKPLPPPPPPKPVISKKRLKVFVGTWNMMGQMPRARDGLTGFIDVHDPAHPVPATKNPVDQGQQAHNASHLHLKHRSHIPNPAEESLLNSNSDIYSSMEGPGLSQHISRTPRDRNQVGNDHKQQQTHGLKPSVLEDPFLEMNAGAPYHIIVINTQECEREIREAVLFPSKVAWEKQLQASIGPEYVMIKTETMAALHIAVFVWKPIESLVNAVDSSTVATGIAGIVGNKGAVAVSVYLGSTSFLFVNAHLTAHQANTHARNSDYKRIINELQLNDTPKNSPGLWYFKGDMKLRRHYNSPPPLVPQKSFKIGANGKVNGEKPNGKSNSSGNLTRSPSKAKLVPESKAPDHSHGSSDGHSNGQAQVGTAVDITEQFDYTFLAGDLNYRVDLTRAQADDYLQKGDLETLFAHDQLTAERKAGRVFEGFMEAPIRFKPTYKFDPITPISDNRLKNRQKTLLRHKSLVNLSDNFHMHHGSISRLEHNLSTPTLNVGASKCDSGSSLSLSAEANVFTKSENVNSGERTNGNSGNNEAGKDGSKVALSNRMNESGNHIKEPTRKLPVSKEPSSIPRPPNSESYLNHQSDNAPAQASHEKDNSKRSDGTKVDLPENGERQLEKLRQVQLERYDTSGKHRVPSWTDRILWKSTGGNHYLPLEIGDDTRSGGGDHGKGGWSLLRKNRTKIASSSSQSQTSHSEETLGRSPEQYQRVQDMRAESTSESTTVLGSESGSMSILKLGRKKNKEGSRDGKMSLLESLKLYRPGHKSRRDSTPPTPQSSGMSEEDEDRAAVIVKQYTAHHDIGQFSDHRPVTAVFAVRFDWNLTDRGAIGDGAETETRVPGKKRSFPDAPEPARRSDISSRLGNLSNTDTSSLSTRATNRDGSRADLDVEETESTLESTEIKFSTIPTSSLTTGGANDRHEEGE</sequence>
<feature type="compositionally biased region" description="Low complexity" evidence="1">
    <location>
        <begin position="89"/>
        <end position="104"/>
    </location>
</feature>
<dbReference type="SMART" id="SM00128">
    <property type="entry name" value="IPPc"/>
    <property type="match status" value="1"/>
</dbReference>
<dbReference type="InterPro" id="IPR046985">
    <property type="entry name" value="IP5"/>
</dbReference>
<feature type="compositionally biased region" description="Basic and acidic residues" evidence="1">
    <location>
        <begin position="505"/>
        <end position="519"/>
    </location>
</feature>
<feature type="compositionally biased region" description="Polar residues" evidence="1">
    <location>
        <begin position="1061"/>
        <end position="1075"/>
    </location>
</feature>
<feature type="non-terminal residue" evidence="3">
    <location>
        <position position="1"/>
    </location>
</feature>
<feature type="region of interest" description="Disordered" evidence="1">
    <location>
        <begin position="66"/>
        <end position="108"/>
    </location>
</feature>
<feature type="region of interest" description="Disordered" evidence="1">
    <location>
        <begin position="677"/>
        <end position="778"/>
    </location>
</feature>
<name>A0A9P6SX37_9FUNG</name>
<feature type="compositionally biased region" description="Basic and acidic residues" evidence="1">
    <location>
        <begin position="754"/>
        <end position="778"/>
    </location>
</feature>
<feature type="compositionally biased region" description="Polar residues" evidence="1">
    <location>
        <begin position="737"/>
        <end position="751"/>
    </location>
</feature>
<evidence type="ECO:0000313" key="4">
    <source>
        <dbReference type="Proteomes" id="UP000703661"/>
    </source>
</evidence>
<keyword evidence="4" id="KW-1185">Reference proteome</keyword>
<feature type="region of interest" description="Disordered" evidence="1">
    <location>
        <begin position="246"/>
        <end position="296"/>
    </location>
</feature>
<dbReference type="EMBL" id="JAAAID010001832">
    <property type="protein sequence ID" value="KAG0008663.1"/>
    <property type="molecule type" value="Genomic_DNA"/>
</dbReference>
<dbReference type="InterPro" id="IPR036691">
    <property type="entry name" value="Endo/exonu/phosph_ase_sf"/>
</dbReference>
<dbReference type="PANTHER" id="PTHR11200:SF275">
    <property type="entry name" value="LD06095P"/>
    <property type="match status" value="1"/>
</dbReference>
<feature type="compositionally biased region" description="Basic residues" evidence="1">
    <location>
        <begin position="157"/>
        <end position="168"/>
    </location>
</feature>
<dbReference type="PANTHER" id="PTHR11200">
    <property type="entry name" value="INOSITOL 5-PHOSPHATASE"/>
    <property type="match status" value="1"/>
</dbReference>
<feature type="region of interest" description="Disordered" evidence="1">
    <location>
        <begin position="461"/>
        <end position="526"/>
    </location>
</feature>
<protein>
    <submittedName>
        <fullName evidence="3">Inositol polyphosphate 5-phosphatase</fullName>
    </submittedName>
</protein>
<dbReference type="Proteomes" id="UP000703661">
    <property type="component" value="Unassembled WGS sequence"/>
</dbReference>
<organism evidence="3 4">
    <name type="scientific">Entomortierella chlamydospora</name>
    <dbReference type="NCBI Taxonomy" id="101097"/>
    <lineage>
        <taxon>Eukaryota</taxon>
        <taxon>Fungi</taxon>
        <taxon>Fungi incertae sedis</taxon>
        <taxon>Mucoromycota</taxon>
        <taxon>Mortierellomycotina</taxon>
        <taxon>Mortierellomycetes</taxon>
        <taxon>Mortierellales</taxon>
        <taxon>Mortierellaceae</taxon>
        <taxon>Entomortierella</taxon>
    </lineage>
</organism>
<dbReference type="Pfam" id="PF22669">
    <property type="entry name" value="Exo_endo_phos2"/>
    <property type="match status" value="2"/>
</dbReference>
<feature type="domain" description="Inositol polyphosphate-related phosphatase" evidence="2">
    <location>
        <begin position="287"/>
        <end position="654"/>
    </location>
</feature>
<feature type="compositionally biased region" description="Basic and acidic residues" evidence="1">
    <location>
        <begin position="1038"/>
        <end position="1047"/>
    </location>
</feature>
<evidence type="ECO:0000256" key="1">
    <source>
        <dbReference type="SAM" id="MobiDB-lite"/>
    </source>
</evidence>
<accession>A0A9P6SX37</accession>
<feature type="compositionally biased region" description="Polar residues" evidence="1">
    <location>
        <begin position="677"/>
        <end position="694"/>
    </location>
</feature>
<feature type="compositionally biased region" description="Polar residues" evidence="1">
    <location>
        <begin position="879"/>
        <end position="893"/>
    </location>
</feature>
<feature type="region of interest" description="Disordered" evidence="1">
    <location>
        <begin position="844"/>
        <end position="947"/>
    </location>
</feature>
<dbReference type="GO" id="GO:0004439">
    <property type="term" value="F:phosphatidylinositol-4,5-bisphosphate 5-phosphatase activity"/>
    <property type="evidence" value="ECO:0007669"/>
    <property type="project" value="TreeGrafter"/>
</dbReference>
<dbReference type="AlphaFoldDB" id="A0A9P6SX37"/>
<dbReference type="GO" id="GO:0046856">
    <property type="term" value="P:phosphatidylinositol dephosphorylation"/>
    <property type="evidence" value="ECO:0007669"/>
    <property type="project" value="InterPro"/>
</dbReference>
<dbReference type="InterPro" id="IPR000300">
    <property type="entry name" value="IPPc"/>
</dbReference>
<feature type="region of interest" description="Disordered" evidence="1">
    <location>
        <begin position="986"/>
        <end position="1084"/>
    </location>
</feature>
<proteinExistence type="predicted"/>
<feature type="region of interest" description="Disordered" evidence="1">
    <location>
        <begin position="22"/>
        <end position="45"/>
    </location>
</feature>
<feature type="region of interest" description="Disordered" evidence="1">
    <location>
        <begin position="126"/>
        <end position="182"/>
    </location>
</feature>
<feature type="compositionally biased region" description="Polar residues" evidence="1">
    <location>
        <begin position="126"/>
        <end position="139"/>
    </location>
</feature>
<comment type="caution">
    <text evidence="3">The sequence shown here is derived from an EMBL/GenBank/DDBJ whole genome shotgun (WGS) entry which is preliminary data.</text>
</comment>
<feature type="compositionally biased region" description="Polar residues" evidence="1">
    <location>
        <begin position="488"/>
        <end position="500"/>
    </location>
</feature>
<evidence type="ECO:0000313" key="3">
    <source>
        <dbReference type="EMBL" id="KAG0008663.1"/>
    </source>
</evidence>
<dbReference type="Gene3D" id="3.60.10.10">
    <property type="entry name" value="Endonuclease/exonuclease/phosphatase"/>
    <property type="match status" value="2"/>
</dbReference>
<reference evidence="3" key="1">
    <citation type="journal article" date="2020" name="Fungal Divers.">
        <title>Resolving the Mortierellaceae phylogeny through synthesis of multi-gene phylogenetics and phylogenomics.</title>
        <authorList>
            <person name="Vandepol N."/>
            <person name="Liber J."/>
            <person name="Desiro A."/>
            <person name="Na H."/>
            <person name="Kennedy M."/>
            <person name="Barry K."/>
            <person name="Grigoriev I.V."/>
            <person name="Miller A.N."/>
            <person name="O'Donnell K."/>
            <person name="Stajich J.E."/>
            <person name="Bonito G."/>
        </authorList>
    </citation>
    <scope>NUCLEOTIDE SEQUENCE</scope>
    <source>
        <strain evidence="3">NRRL 2769</strain>
    </source>
</reference>
<dbReference type="SUPFAM" id="SSF56219">
    <property type="entry name" value="DNase I-like"/>
    <property type="match status" value="1"/>
</dbReference>
<evidence type="ECO:0000259" key="2">
    <source>
        <dbReference type="SMART" id="SM00128"/>
    </source>
</evidence>